<comment type="caution">
    <text evidence="7">The sequence shown here is derived from an EMBL/GenBank/DDBJ whole genome shotgun (WGS) entry which is preliminary data.</text>
</comment>
<organism evidence="7">
    <name type="scientific">Zea mays</name>
    <name type="common">Maize</name>
    <dbReference type="NCBI Taxonomy" id="4577"/>
    <lineage>
        <taxon>Eukaryota</taxon>
        <taxon>Viridiplantae</taxon>
        <taxon>Streptophyta</taxon>
        <taxon>Embryophyta</taxon>
        <taxon>Tracheophyta</taxon>
        <taxon>Spermatophyta</taxon>
        <taxon>Magnoliopsida</taxon>
        <taxon>Liliopsida</taxon>
        <taxon>Poales</taxon>
        <taxon>Poaceae</taxon>
        <taxon>PACMAD clade</taxon>
        <taxon>Panicoideae</taxon>
        <taxon>Andropogonodae</taxon>
        <taxon>Andropogoneae</taxon>
        <taxon>Tripsacinae</taxon>
        <taxon>Zea</taxon>
    </lineage>
</organism>
<evidence type="ECO:0008006" key="8">
    <source>
        <dbReference type="Google" id="ProtNLM"/>
    </source>
</evidence>
<comment type="similarity">
    <text evidence="2">Belongs to the UPF0220 family.</text>
</comment>
<keyword evidence="4 6" id="KW-1133">Transmembrane helix</keyword>
<evidence type="ECO:0000256" key="6">
    <source>
        <dbReference type="SAM" id="Phobius"/>
    </source>
</evidence>
<proteinExistence type="inferred from homology"/>
<evidence type="ECO:0000313" key="7">
    <source>
        <dbReference type="EMBL" id="PWZ24395.1"/>
    </source>
</evidence>
<keyword evidence="5 6" id="KW-0472">Membrane</keyword>
<keyword evidence="3 6" id="KW-0812">Transmembrane</keyword>
<dbReference type="AlphaFoldDB" id="A0A3L6EU93"/>
<feature type="transmembrane region" description="Helical" evidence="6">
    <location>
        <begin position="42"/>
        <end position="61"/>
    </location>
</feature>
<evidence type="ECO:0000256" key="5">
    <source>
        <dbReference type="ARBA" id="ARBA00023136"/>
    </source>
</evidence>
<accession>A0A3L6EU93</accession>
<dbReference type="InterPro" id="IPR007919">
    <property type="entry name" value="UPF0220"/>
</dbReference>
<dbReference type="ExpressionAtlas" id="A0A3L6EU93">
    <property type="expression patterns" value="baseline and differential"/>
</dbReference>
<protein>
    <recommendedName>
        <fullName evidence="8">Transmembrane protein 50A</fullName>
    </recommendedName>
</protein>
<comment type="subcellular location">
    <subcellularLocation>
        <location evidence="1">Membrane</location>
        <topology evidence="1">Multi-pass membrane protein</topology>
    </subcellularLocation>
</comment>
<dbReference type="GO" id="GO:0016020">
    <property type="term" value="C:membrane"/>
    <property type="evidence" value="ECO:0007669"/>
    <property type="project" value="UniProtKB-SubCell"/>
</dbReference>
<evidence type="ECO:0000256" key="3">
    <source>
        <dbReference type="ARBA" id="ARBA00022692"/>
    </source>
</evidence>
<name>A0A3L6EU93_MAIZE</name>
<dbReference type="PANTHER" id="PTHR13180">
    <property type="entry name" value="SMALL MEMBRANE PROTEIN-RELATED"/>
    <property type="match status" value="1"/>
</dbReference>
<dbReference type="Proteomes" id="UP000251960">
    <property type="component" value="Chromosome 5"/>
</dbReference>
<feature type="transmembrane region" description="Helical" evidence="6">
    <location>
        <begin position="131"/>
        <end position="152"/>
    </location>
</feature>
<evidence type="ECO:0000256" key="4">
    <source>
        <dbReference type="ARBA" id="ARBA00022989"/>
    </source>
</evidence>
<sequence length="190" mass="21161">MDSNNLLAAWPVLGPGVAGAVFGAGWWFWVDAVVCSAAAVPFLHYLPGFFASFAALMFNCVNREDIGDGYYSPYDDSEWRHQPKMPYSAMYLRLLTFVQNKPKLEEVKITPEIIQLIYVPSVFIRKKRVKLWLFISYVVSFVSLAGAVGFLVQDALTDTGPSAWTGSAGILQCVFVLVSGLIYWTCHSED</sequence>
<feature type="transmembrane region" description="Helical" evidence="6">
    <location>
        <begin position="164"/>
        <end position="184"/>
    </location>
</feature>
<reference evidence="7" key="1">
    <citation type="journal article" date="2018" name="Nat. Genet.">
        <title>Extensive intraspecific gene order and gene structural variations between Mo17 and other maize genomes.</title>
        <authorList>
            <person name="Sun S."/>
            <person name="Zhou Y."/>
            <person name="Chen J."/>
            <person name="Shi J."/>
            <person name="Zhao H."/>
            <person name="Zhao H."/>
            <person name="Song W."/>
            <person name="Zhang M."/>
            <person name="Cui Y."/>
            <person name="Dong X."/>
            <person name="Liu H."/>
            <person name="Ma X."/>
            <person name="Jiao Y."/>
            <person name="Wang B."/>
            <person name="Wei X."/>
            <person name="Stein J.C."/>
            <person name="Glaubitz J.C."/>
            <person name="Lu F."/>
            <person name="Yu G."/>
            <person name="Liang C."/>
            <person name="Fengler K."/>
            <person name="Li B."/>
            <person name="Rafalski A."/>
            <person name="Schnable P.S."/>
            <person name="Ware D.H."/>
            <person name="Buckler E.S."/>
            <person name="Lai J."/>
        </authorList>
    </citation>
    <scope>NUCLEOTIDE SEQUENCE [LARGE SCALE GENOMIC DNA]</scope>
    <source>
        <tissue evidence="7">Seedling</tissue>
    </source>
</reference>
<gene>
    <name evidence="7" type="ORF">Zm00014a_029804</name>
</gene>
<feature type="transmembrane region" description="Helical" evidence="6">
    <location>
        <begin position="7"/>
        <end position="30"/>
    </location>
</feature>
<evidence type="ECO:0000256" key="2">
    <source>
        <dbReference type="ARBA" id="ARBA00005335"/>
    </source>
</evidence>
<dbReference type="EMBL" id="NCVQ01000006">
    <property type="protein sequence ID" value="PWZ24395.1"/>
    <property type="molecule type" value="Genomic_DNA"/>
</dbReference>
<evidence type="ECO:0000256" key="1">
    <source>
        <dbReference type="ARBA" id="ARBA00004141"/>
    </source>
</evidence>
<dbReference type="Pfam" id="PF05255">
    <property type="entry name" value="UPF0220"/>
    <property type="match status" value="2"/>
</dbReference>